<evidence type="ECO:0000313" key="1">
    <source>
        <dbReference type="EMBL" id="SAL47661.1"/>
    </source>
</evidence>
<dbReference type="SUPFAM" id="SSF69118">
    <property type="entry name" value="AhpD-like"/>
    <property type="match status" value="1"/>
</dbReference>
<dbReference type="PANTHER" id="PTHR35446">
    <property type="entry name" value="SI:CH211-175M2.5"/>
    <property type="match status" value="1"/>
</dbReference>
<name>A0A158HUR0_9BURK</name>
<keyword evidence="2" id="KW-1185">Reference proteome</keyword>
<evidence type="ECO:0000313" key="2">
    <source>
        <dbReference type="Proteomes" id="UP000054770"/>
    </source>
</evidence>
<protein>
    <submittedName>
        <fullName evidence="1">Carboxymuconolactone decarboxylase</fullName>
    </submittedName>
</protein>
<proteinExistence type="predicted"/>
<dbReference type="InterPro" id="IPR029032">
    <property type="entry name" value="AhpD-like"/>
</dbReference>
<dbReference type="Proteomes" id="UP000054770">
    <property type="component" value="Unassembled WGS sequence"/>
</dbReference>
<gene>
    <name evidence="1" type="ORF">AWB68_02320</name>
</gene>
<dbReference type="PANTHER" id="PTHR35446:SF3">
    <property type="entry name" value="CMD DOMAIN-CONTAINING PROTEIN"/>
    <property type="match status" value="1"/>
</dbReference>
<reference evidence="1" key="1">
    <citation type="submission" date="2016-01" db="EMBL/GenBank/DDBJ databases">
        <authorList>
            <person name="Peeters C."/>
        </authorList>
    </citation>
    <scope>NUCLEOTIDE SEQUENCE [LARGE SCALE GENOMIC DNA]</scope>
    <source>
        <strain evidence="1">LMG 22940</strain>
    </source>
</reference>
<dbReference type="RefSeq" id="WP_087644483.1">
    <property type="nucleotide sequence ID" value="NZ_FCON02000019.1"/>
</dbReference>
<accession>A0A158HUR0</accession>
<dbReference type="OrthoDB" id="9801997at2"/>
<comment type="caution">
    <text evidence="1">The sequence shown here is derived from an EMBL/GenBank/DDBJ whole genome shotgun (WGS) entry which is preliminary data.</text>
</comment>
<dbReference type="EMBL" id="FCON02000019">
    <property type="protein sequence ID" value="SAL47661.1"/>
    <property type="molecule type" value="Genomic_DNA"/>
</dbReference>
<dbReference type="Gene3D" id="1.20.1290.10">
    <property type="entry name" value="AhpD-like"/>
    <property type="match status" value="1"/>
</dbReference>
<dbReference type="AlphaFoldDB" id="A0A158HUR0"/>
<organism evidence="1 2">
    <name type="scientific">Caballeronia choica</name>
    <dbReference type="NCBI Taxonomy" id="326476"/>
    <lineage>
        <taxon>Bacteria</taxon>
        <taxon>Pseudomonadati</taxon>
        <taxon>Pseudomonadota</taxon>
        <taxon>Betaproteobacteria</taxon>
        <taxon>Burkholderiales</taxon>
        <taxon>Burkholderiaceae</taxon>
        <taxon>Caballeronia</taxon>
    </lineage>
</organism>
<sequence length="185" mass="19961">MSSYPVHTIESAPAQSKPVLRQLQQTFGLIPNIAGAMAASPVLINGFIGLFERVHASSLTEPQIQTLLLTNAVTNASEWPVAFHTALALKERVHPADVDAIRQGSEPAEPKLAALSALARTLIEKRGRVGVQEQRRFFDAGFSAEQILEVIAVVAASTITNYTGSVTHPALEAQFEEFVWHAPAI</sequence>